<protein>
    <submittedName>
        <fullName evidence="1">Uncharacterized protein</fullName>
    </submittedName>
</protein>
<dbReference type="OrthoDB" id="885042at2"/>
<dbReference type="AlphaFoldDB" id="A0A7K0G032"/>
<organism evidence="1 2">
    <name type="scientific">Pedobacter petrophilus</name>
    <dbReference type="NCBI Taxonomy" id="1908241"/>
    <lineage>
        <taxon>Bacteria</taxon>
        <taxon>Pseudomonadati</taxon>
        <taxon>Bacteroidota</taxon>
        <taxon>Sphingobacteriia</taxon>
        <taxon>Sphingobacteriales</taxon>
        <taxon>Sphingobacteriaceae</taxon>
        <taxon>Pedobacter</taxon>
    </lineage>
</organism>
<reference evidence="1 2" key="1">
    <citation type="submission" date="2019-11" db="EMBL/GenBank/DDBJ databases">
        <title>Pedobacter petrophilus genome.</title>
        <authorList>
            <person name="Feldbauer M.J."/>
            <person name="Newman J.D."/>
        </authorList>
    </citation>
    <scope>NUCLEOTIDE SEQUENCE [LARGE SCALE GENOMIC DNA]</scope>
    <source>
        <strain evidence="1 2">LMG 29686</strain>
    </source>
</reference>
<sequence>MKTIFLSLFFLAMATCKETTTVYLCNSDGGKKYHLRTDCRGLSNCHYQLISVTLEEAKKQGKTLCKWEK</sequence>
<dbReference type="EMBL" id="WKKH01000015">
    <property type="protein sequence ID" value="MRX76780.1"/>
    <property type="molecule type" value="Genomic_DNA"/>
</dbReference>
<keyword evidence="2" id="KW-1185">Reference proteome</keyword>
<evidence type="ECO:0000313" key="1">
    <source>
        <dbReference type="EMBL" id="MRX76780.1"/>
    </source>
</evidence>
<evidence type="ECO:0000313" key="2">
    <source>
        <dbReference type="Proteomes" id="UP000487757"/>
    </source>
</evidence>
<dbReference type="RefSeq" id="WP_154281007.1">
    <property type="nucleotide sequence ID" value="NZ_JBHUJQ010000001.1"/>
</dbReference>
<accession>A0A7K0G032</accession>
<proteinExistence type="predicted"/>
<name>A0A7K0G032_9SPHI</name>
<comment type="caution">
    <text evidence="1">The sequence shown here is derived from an EMBL/GenBank/DDBJ whole genome shotgun (WGS) entry which is preliminary data.</text>
</comment>
<gene>
    <name evidence="1" type="ORF">GJU39_11845</name>
</gene>
<dbReference type="Proteomes" id="UP000487757">
    <property type="component" value="Unassembled WGS sequence"/>
</dbReference>